<dbReference type="SUPFAM" id="SSF54631">
    <property type="entry name" value="CBS-domain pair"/>
    <property type="match status" value="1"/>
</dbReference>
<dbReference type="InterPro" id="IPR029044">
    <property type="entry name" value="Nucleotide-diphossugar_trans"/>
</dbReference>
<reference evidence="3 4" key="1">
    <citation type="submission" date="2019-03" db="EMBL/GenBank/DDBJ databases">
        <title>This is whole genome sequence of Paenibacillus sp MS74 strain.</title>
        <authorList>
            <person name="Trinh H.N."/>
        </authorList>
    </citation>
    <scope>NUCLEOTIDE SEQUENCE [LARGE SCALE GENOMIC DNA]</scope>
    <source>
        <strain evidence="3 4">MS74</strain>
    </source>
</reference>
<dbReference type="Gene3D" id="3.10.580.10">
    <property type="entry name" value="CBS-domain"/>
    <property type="match status" value="1"/>
</dbReference>
<organism evidence="3 4">
    <name type="scientific">Paenibacillus piri</name>
    <dbReference type="NCBI Taxonomy" id="2547395"/>
    <lineage>
        <taxon>Bacteria</taxon>
        <taxon>Bacillati</taxon>
        <taxon>Bacillota</taxon>
        <taxon>Bacilli</taxon>
        <taxon>Bacillales</taxon>
        <taxon>Paenibacillaceae</taxon>
        <taxon>Paenibacillus</taxon>
    </lineage>
</organism>
<keyword evidence="1" id="KW-0129">CBS domain</keyword>
<evidence type="ECO:0000256" key="1">
    <source>
        <dbReference type="PROSITE-ProRule" id="PRU00703"/>
    </source>
</evidence>
<dbReference type="Pfam" id="PF00571">
    <property type="entry name" value="CBS"/>
    <property type="match status" value="2"/>
</dbReference>
<evidence type="ECO:0000313" key="4">
    <source>
        <dbReference type="Proteomes" id="UP000295636"/>
    </source>
</evidence>
<dbReference type="PANTHER" id="PTHR22572">
    <property type="entry name" value="SUGAR-1-PHOSPHATE GUANYL TRANSFERASE"/>
    <property type="match status" value="1"/>
</dbReference>
<dbReference type="EMBL" id="SMRT01000016">
    <property type="protein sequence ID" value="TDF93489.1"/>
    <property type="molecule type" value="Genomic_DNA"/>
</dbReference>
<dbReference type="Proteomes" id="UP000295636">
    <property type="component" value="Unassembled WGS sequence"/>
</dbReference>
<evidence type="ECO:0000259" key="2">
    <source>
        <dbReference type="PROSITE" id="PS51371"/>
    </source>
</evidence>
<dbReference type="InterPro" id="IPR000644">
    <property type="entry name" value="CBS_dom"/>
</dbReference>
<dbReference type="CDD" id="cd06426">
    <property type="entry name" value="NTP_transferase_like_2"/>
    <property type="match status" value="1"/>
</dbReference>
<keyword evidence="4" id="KW-1185">Reference proteome</keyword>
<proteinExistence type="predicted"/>
<dbReference type="AlphaFoldDB" id="A0A4R5KDQ6"/>
<dbReference type="Pfam" id="PF00483">
    <property type="entry name" value="NTP_transferase"/>
    <property type="match status" value="1"/>
</dbReference>
<feature type="domain" description="CBS" evidence="2">
    <location>
        <begin position="66"/>
        <end position="122"/>
    </location>
</feature>
<dbReference type="RefSeq" id="WP_133233891.1">
    <property type="nucleotide sequence ID" value="NZ_SMRT01000016.1"/>
</dbReference>
<comment type="caution">
    <text evidence="3">The sequence shown here is derived from an EMBL/GenBank/DDBJ whole genome shotgun (WGS) entry which is preliminary data.</text>
</comment>
<name>A0A4R5KDQ6_9BACL</name>
<dbReference type="Gene3D" id="3.90.550.10">
    <property type="entry name" value="Spore Coat Polysaccharide Biosynthesis Protein SpsA, Chain A"/>
    <property type="match status" value="1"/>
</dbReference>
<dbReference type="CDD" id="cd04607">
    <property type="entry name" value="CBS_pair_NTP_transferase_assoc"/>
    <property type="match status" value="1"/>
</dbReference>
<dbReference type="OrthoDB" id="9801899at2"/>
<gene>
    <name evidence="3" type="ORF">E1757_26515</name>
</gene>
<evidence type="ECO:0000313" key="3">
    <source>
        <dbReference type="EMBL" id="TDF93489.1"/>
    </source>
</evidence>
<dbReference type="InterPro" id="IPR005835">
    <property type="entry name" value="NTP_transferase_dom"/>
</dbReference>
<dbReference type="PROSITE" id="PS51371">
    <property type="entry name" value="CBS"/>
    <property type="match status" value="2"/>
</dbReference>
<sequence>MKNWKEIIVTPTTSIMHTLEIIDQGALQIALVSDGQNRLLGTITDGDIRRGILRGVSLDSPCSQIMNERPITAGIHDNKKTIFSKMKERGLHHIPVIDDEGHLVRMEMLDQLVNSNRKSNWIVLMAGGLGTRLSPMTDECPKPLLKVGSKPILETIIENFVEHGFYRFYLSVNYRADMIKEYFGDGSKWGIEIRYIHEHMRLGTAGALSLLAEYPREPFVVMNGDLLTKVNFQQLLEFHTENSGKATMCVREYEFQVPYGVVQVDHHRLLNIVEKPRQKFFVNGGIYVLNPEVLDFIPKETFFDMPSLFECLIREQLETAVFPIREYWIDIGRIDDFNRANDEYKERFI</sequence>
<dbReference type="SUPFAM" id="SSF53448">
    <property type="entry name" value="Nucleotide-diphospho-sugar transferases"/>
    <property type="match status" value="1"/>
</dbReference>
<feature type="domain" description="CBS" evidence="2">
    <location>
        <begin position="1"/>
        <end position="60"/>
    </location>
</feature>
<protein>
    <submittedName>
        <fullName evidence="3">CBS domain-containing protein</fullName>
    </submittedName>
</protein>
<accession>A0A4R5KDQ6</accession>
<dbReference type="InterPro" id="IPR050486">
    <property type="entry name" value="Mannose-1P_guanyltransferase"/>
</dbReference>
<dbReference type="InterPro" id="IPR046342">
    <property type="entry name" value="CBS_dom_sf"/>
</dbReference>